<evidence type="ECO:0000256" key="4">
    <source>
        <dbReference type="ARBA" id="ARBA00023136"/>
    </source>
</evidence>
<dbReference type="Gene3D" id="3.30.1150.10">
    <property type="match status" value="1"/>
</dbReference>
<feature type="region of interest" description="Disordered" evidence="5">
    <location>
        <begin position="137"/>
        <end position="165"/>
    </location>
</feature>
<feature type="compositionally biased region" description="Basic and acidic residues" evidence="5">
    <location>
        <begin position="86"/>
        <end position="116"/>
    </location>
</feature>
<keyword evidence="4 6" id="KW-0472">Membrane</keyword>
<evidence type="ECO:0000256" key="1">
    <source>
        <dbReference type="ARBA" id="ARBA00004167"/>
    </source>
</evidence>
<feature type="region of interest" description="Disordered" evidence="5">
    <location>
        <begin position="75"/>
        <end position="116"/>
    </location>
</feature>
<dbReference type="InterPro" id="IPR049806">
    <property type="entry name" value="MasK-like_C"/>
</dbReference>
<evidence type="ECO:0000313" key="8">
    <source>
        <dbReference type="Proteomes" id="UP001595904"/>
    </source>
</evidence>
<dbReference type="SUPFAM" id="SSF74653">
    <property type="entry name" value="TolA/TonB C-terminal domain"/>
    <property type="match status" value="1"/>
</dbReference>
<accession>A0ABV8SUY2</accession>
<evidence type="ECO:0000256" key="6">
    <source>
        <dbReference type="SAM" id="Phobius"/>
    </source>
</evidence>
<organism evidence="7 8">
    <name type="scientific">Steroidobacter flavus</name>
    <dbReference type="NCBI Taxonomy" id="1842136"/>
    <lineage>
        <taxon>Bacteria</taxon>
        <taxon>Pseudomonadati</taxon>
        <taxon>Pseudomonadota</taxon>
        <taxon>Gammaproteobacteria</taxon>
        <taxon>Steroidobacterales</taxon>
        <taxon>Steroidobacteraceae</taxon>
        <taxon>Steroidobacter</taxon>
    </lineage>
</organism>
<name>A0ABV8SUY2_9GAMM</name>
<keyword evidence="3 6" id="KW-1133">Transmembrane helix</keyword>
<evidence type="ECO:0000256" key="5">
    <source>
        <dbReference type="SAM" id="MobiDB-lite"/>
    </source>
</evidence>
<proteinExistence type="predicted"/>
<gene>
    <name evidence="7" type="ORF">ACFPN2_19690</name>
</gene>
<evidence type="ECO:0000256" key="2">
    <source>
        <dbReference type="ARBA" id="ARBA00022692"/>
    </source>
</evidence>
<dbReference type="InterPro" id="IPR006260">
    <property type="entry name" value="TonB/TolA_C"/>
</dbReference>
<comment type="subcellular location">
    <subcellularLocation>
        <location evidence="1">Membrane</location>
        <topology evidence="1">Single-pass membrane protein</topology>
    </subcellularLocation>
</comment>
<evidence type="ECO:0000313" key="7">
    <source>
        <dbReference type="EMBL" id="MFC4311331.1"/>
    </source>
</evidence>
<dbReference type="NCBIfam" id="TIGR01352">
    <property type="entry name" value="tonB_Cterm"/>
    <property type="match status" value="1"/>
</dbReference>
<evidence type="ECO:0000256" key="3">
    <source>
        <dbReference type="ARBA" id="ARBA00022989"/>
    </source>
</evidence>
<feature type="transmembrane region" description="Helical" evidence="6">
    <location>
        <begin position="33"/>
        <end position="51"/>
    </location>
</feature>
<dbReference type="EMBL" id="JBHSDU010000003">
    <property type="protein sequence ID" value="MFC4311331.1"/>
    <property type="molecule type" value="Genomic_DNA"/>
</dbReference>
<reference evidence="8" key="1">
    <citation type="journal article" date="2019" name="Int. J. Syst. Evol. Microbiol.">
        <title>The Global Catalogue of Microorganisms (GCM) 10K type strain sequencing project: providing services to taxonomists for standard genome sequencing and annotation.</title>
        <authorList>
            <consortium name="The Broad Institute Genomics Platform"/>
            <consortium name="The Broad Institute Genome Sequencing Center for Infectious Disease"/>
            <person name="Wu L."/>
            <person name="Ma J."/>
        </authorList>
    </citation>
    <scope>NUCLEOTIDE SEQUENCE [LARGE SCALE GENOMIC DNA]</scope>
    <source>
        <strain evidence="8">CGMCC 1.10759</strain>
    </source>
</reference>
<dbReference type="NCBIfam" id="NF033768">
    <property type="entry name" value="myxo_SS_tail"/>
    <property type="match status" value="1"/>
</dbReference>
<comment type="caution">
    <text evidence="7">The sequence shown here is derived from an EMBL/GenBank/DDBJ whole genome shotgun (WGS) entry which is preliminary data.</text>
</comment>
<sequence length="311" mass="33846">MSTAISTGLTPYYRLYDLPWSPTEEVEARFRKVVRNAFIVFAIFAILIPLIPVPERSMVKAPAIPDRIVKLVIEKKVPPPPPPPPKVEEKKPEPIKPVEQPKPEPKPQPTARERAQKQMANVMDQLADLRDMSVVDKAQQTKNLTGKVGESTRSERSLLTSKVGASSGGINTASLSRGYGGGQGSLEGGSTTTATSAVLTQQAADKVQRGAGSGKATRSEEEIALIFDRNKGAIYALYTRALRDKPDLQGKVVLELTIAADGSVQRCDIVSSELNDPELERKLVARVKSFRFEAKDVGTITVTKPIDFFPA</sequence>
<keyword evidence="2 6" id="KW-0812">Transmembrane</keyword>
<dbReference type="Proteomes" id="UP001595904">
    <property type="component" value="Unassembled WGS sequence"/>
</dbReference>
<keyword evidence="8" id="KW-1185">Reference proteome</keyword>
<protein>
    <submittedName>
        <fullName evidence="7">TonB family protein</fullName>
    </submittedName>
</protein>
<dbReference type="RefSeq" id="WP_380599576.1">
    <property type="nucleotide sequence ID" value="NZ_JBHSDU010000003.1"/>
</dbReference>